<dbReference type="AlphaFoldDB" id="A0A9P5XLN7"/>
<sequence>MHPCLSIPEIQSLICGFIREVYVHPRATLASLARTCQAFKEPALTSLWSEMCTISPLIECLPQDAWSKVADPDAFWRRTTVLQRGLTASDVEIIKKYRWRIRILHVATAHLQPSSLQALCSFFPDSLLPNLARLDWTSGHDNDILNFRYFLGKRLQYIRFQGELAPPQLTLMNALPIMLSPATLRHFHIRTNNGQGHIQCLATNFDTWKALRSLSIPGATAVVLAQIAQLPNLYGLALGQDVDLDQLNELEQPFPLAPFSVLRYLTITGPPSYVTRLLPLFRNAKLIKVAFASSADDLTTKHEWRECMETINKYVNHASLQSLCLEYDELEALNPPLCFLDIIAPILGFRALRKVGIRLSSALCLSTDCTRKIAEAWPNITSLHITSPDDSSRLSHTMLSSLVPLADGCLKLRRLSLYVNAHSFDDRLDLQMSLRKGELDISNPALTFFDVGYSPISRKEFVATFLWKVFPHIAHIRSARDDGVDQKYHERWQKVGQVLLPLLRSTQRQEQNRLRRGKNIVEPVEVDKDAQRLDDFWTYSGDESENGSDGGFTDEGFLDETEDSSDCSD</sequence>
<proteinExistence type="predicted"/>
<dbReference type="Proteomes" id="UP000807342">
    <property type="component" value="Unassembled WGS sequence"/>
</dbReference>
<gene>
    <name evidence="2" type="ORF">P691DRAFT_723228</name>
</gene>
<dbReference type="SUPFAM" id="SSF52047">
    <property type="entry name" value="RNI-like"/>
    <property type="match status" value="1"/>
</dbReference>
<protein>
    <recommendedName>
        <fullName evidence="4">F-box domain-containing protein</fullName>
    </recommendedName>
</protein>
<dbReference type="OrthoDB" id="3026941at2759"/>
<keyword evidence="3" id="KW-1185">Reference proteome</keyword>
<feature type="compositionally biased region" description="Acidic residues" evidence="1">
    <location>
        <begin position="556"/>
        <end position="569"/>
    </location>
</feature>
<comment type="caution">
    <text evidence="2">The sequence shown here is derived from an EMBL/GenBank/DDBJ whole genome shotgun (WGS) entry which is preliminary data.</text>
</comment>
<dbReference type="InterPro" id="IPR032675">
    <property type="entry name" value="LRR_dom_sf"/>
</dbReference>
<feature type="region of interest" description="Disordered" evidence="1">
    <location>
        <begin position="537"/>
        <end position="569"/>
    </location>
</feature>
<dbReference type="Gene3D" id="3.80.10.10">
    <property type="entry name" value="Ribonuclease Inhibitor"/>
    <property type="match status" value="1"/>
</dbReference>
<accession>A0A9P5XLN7</accession>
<name>A0A9P5XLN7_9AGAR</name>
<reference evidence="2" key="1">
    <citation type="submission" date="2020-11" db="EMBL/GenBank/DDBJ databases">
        <authorList>
            <consortium name="DOE Joint Genome Institute"/>
            <person name="Ahrendt S."/>
            <person name="Riley R."/>
            <person name="Andreopoulos W."/>
            <person name="Labutti K."/>
            <person name="Pangilinan J."/>
            <person name="Ruiz-Duenas F.J."/>
            <person name="Barrasa J.M."/>
            <person name="Sanchez-Garcia M."/>
            <person name="Camarero S."/>
            <person name="Miyauchi S."/>
            <person name="Serrano A."/>
            <person name="Linde D."/>
            <person name="Babiker R."/>
            <person name="Drula E."/>
            <person name="Ayuso-Fernandez I."/>
            <person name="Pacheco R."/>
            <person name="Padilla G."/>
            <person name="Ferreira P."/>
            <person name="Barriuso J."/>
            <person name="Kellner H."/>
            <person name="Castanera R."/>
            <person name="Alfaro M."/>
            <person name="Ramirez L."/>
            <person name="Pisabarro A.G."/>
            <person name="Kuo A."/>
            <person name="Tritt A."/>
            <person name="Lipzen A."/>
            <person name="He G."/>
            <person name="Yan M."/>
            <person name="Ng V."/>
            <person name="Cullen D."/>
            <person name="Martin F."/>
            <person name="Rosso M.-N."/>
            <person name="Henrissat B."/>
            <person name="Hibbett D."/>
            <person name="Martinez A.T."/>
            <person name="Grigoriev I.V."/>
        </authorList>
    </citation>
    <scope>NUCLEOTIDE SEQUENCE</scope>
    <source>
        <strain evidence="2">MF-IS2</strain>
    </source>
</reference>
<dbReference type="EMBL" id="MU151079">
    <property type="protein sequence ID" value="KAF9451835.1"/>
    <property type="molecule type" value="Genomic_DNA"/>
</dbReference>
<evidence type="ECO:0000256" key="1">
    <source>
        <dbReference type="SAM" id="MobiDB-lite"/>
    </source>
</evidence>
<organism evidence="2 3">
    <name type="scientific">Macrolepiota fuliginosa MF-IS2</name>
    <dbReference type="NCBI Taxonomy" id="1400762"/>
    <lineage>
        <taxon>Eukaryota</taxon>
        <taxon>Fungi</taxon>
        <taxon>Dikarya</taxon>
        <taxon>Basidiomycota</taxon>
        <taxon>Agaricomycotina</taxon>
        <taxon>Agaricomycetes</taxon>
        <taxon>Agaricomycetidae</taxon>
        <taxon>Agaricales</taxon>
        <taxon>Agaricineae</taxon>
        <taxon>Agaricaceae</taxon>
        <taxon>Macrolepiota</taxon>
    </lineage>
</organism>
<evidence type="ECO:0000313" key="2">
    <source>
        <dbReference type="EMBL" id="KAF9451835.1"/>
    </source>
</evidence>
<evidence type="ECO:0008006" key="4">
    <source>
        <dbReference type="Google" id="ProtNLM"/>
    </source>
</evidence>
<evidence type="ECO:0000313" key="3">
    <source>
        <dbReference type="Proteomes" id="UP000807342"/>
    </source>
</evidence>